<dbReference type="Pfam" id="PF02252">
    <property type="entry name" value="PA28_C"/>
    <property type="match status" value="1"/>
</dbReference>
<dbReference type="EMBL" id="MUJZ01021286">
    <property type="protein sequence ID" value="OTF79807.1"/>
    <property type="molecule type" value="Genomic_DNA"/>
</dbReference>
<protein>
    <recommendedName>
        <fullName evidence="1">Proteasome activator PA28 C-terminal domain-containing protein</fullName>
    </recommendedName>
</protein>
<feature type="domain" description="Proteasome activator PA28 C-terminal" evidence="1">
    <location>
        <begin position="38"/>
        <end position="144"/>
    </location>
</feature>
<evidence type="ECO:0000313" key="2">
    <source>
        <dbReference type="EMBL" id="OTF79807.1"/>
    </source>
</evidence>
<feature type="non-terminal residue" evidence="2">
    <location>
        <position position="145"/>
    </location>
</feature>
<dbReference type="InterPro" id="IPR003186">
    <property type="entry name" value="PA28_C"/>
</dbReference>
<dbReference type="Gene3D" id="1.20.120.180">
    <property type="entry name" value="Proteasome activator pa28, C-terminal domain"/>
    <property type="match status" value="1"/>
</dbReference>
<feature type="non-terminal residue" evidence="2">
    <location>
        <position position="1"/>
    </location>
</feature>
<sequence length="145" mass="17353">KCVRHVNNLHHRCKNHYSFLETLTIFPEILPFTMISNEFLEKFRAIIINITEKLLKIYIGFSFLIPKTEDNEENDISIEILDKVLDLTSFECGIDFDEIFNERAKLIKTIHRYPQSEEICFMLKEFDHETCLRIKYELQDIMSQC</sequence>
<accession>A0A1Y3BI45</accession>
<dbReference type="GO" id="GO:0008537">
    <property type="term" value="C:proteasome activator complex"/>
    <property type="evidence" value="ECO:0007669"/>
    <property type="project" value="InterPro"/>
</dbReference>
<comment type="caution">
    <text evidence="2">The sequence shown here is derived from an EMBL/GenBank/DDBJ whole genome shotgun (WGS) entry which is preliminary data.</text>
</comment>
<name>A0A1Y3BI45_EURMA</name>
<keyword evidence="3" id="KW-1185">Reference proteome</keyword>
<dbReference type="InterPro" id="IPR036997">
    <property type="entry name" value="PA28_C_sf"/>
</dbReference>
<organism evidence="2 3">
    <name type="scientific">Euroglyphus maynei</name>
    <name type="common">Mayne's house dust mite</name>
    <dbReference type="NCBI Taxonomy" id="6958"/>
    <lineage>
        <taxon>Eukaryota</taxon>
        <taxon>Metazoa</taxon>
        <taxon>Ecdysozoa</taxon>
        <taxon>Arthropoda</taxon>
        <taxon>Chelicerata</taxon>
        <taxon>Arachnida</taxon>
        <taxon>Acari</taxon>
        <taxon>Acariformes</taxon>
        <taxon>Sarcoptiformes</taxon>
        <taxon>Astigmata</taxon>
        <taxon>Psoroptidia</taxon>
        <taxon>Analgoidea</taxon>
        <taxon>Pyroglyphidae</taxon>
        <taxon>Pyroglyphinae</taxon>
        <taxon>Euroglyphus</taxon>
    </lineage>
</organism>
<dbReference type="AlphaFoldDB" id="A0A1Y3BI45"/>
<proteinExistence type="predicted"/>
<dbReference type="InterPro" id="IPR036252">
    <property type="entry name" value="Proteasome_activ_sf"/>
</dbReference>
<dbReference type="Proteomes" id="UP000194236">
    <property type="component" value="Unassembled WGS sequence"/>
</dbReference>
<gene>
    <name evidence="2" type="ORF">BLA29_011871</name>
</gene>
<dbReference type="OrthoDB" id="10474628at2759"/>
<evidence type="ECO:0000313" key="3">
    <source>
        <dbReference type="Proteomes" id="UP000194236"/>
    </source>
</evidence>
<dbReference type="SUPFAM" id="SSF47216">
    <property type="entry name" value="Proteasome activator"/>
    <property type="match status" value="1"/>
</dbReference>
<reference evidence="2 3" key="1">
    <citation type="submission" date="2017-03" db="EMBL/GenBank/DDBJ databases">
        <title>Genome Survey of Euroglyphus maynei.</title>
        <authorList>
            <person name="Arlian L.G."/>
            <person name="Morgan M.S."/>
            <person name="Rider S.D."/>
        </authorList>
    </citation>
    <scope>NUCLEOTIDE SEQUENCE [LARGE SCALE GENOMIC DNA]</scope>
    <source>
        <strain evidence="2">Arlian Lab</strain>
        <tissue evidence="2">Whole body</tissue>
    </source>
</reference>
<evidence type="ECO:0000259" key="1">
    <source>
        <dbReference type="Pfam" id="PF02252"/>
    </source>
</evidence>